<evidence type="ECO:0000256" key="1">
    <source>
        <dbReference type="SAM" id="Phobius"/>
    </source>
</evidence>
<dbReference type="InterPro" id="IPR015373">
    <property type="entry name" value="Interferon/interleukin_rcp_dom"/>
</dbReference>
<sequence>MWRQWALYSLSQLPAPEHPKIHLYNAEQVLSWEPVSLRNDTRPVVYRVQYKYPESQWCDTKFLEVNCMQITATKCDFTAAGLTKGFPMHFNVSLRVRAELGELVSAWVTLPWFQHYRNVTVGPPENIWVTRGEGSLIVRFSPPFDVDSSLATFEYYVHYWEKAGSQQFKDHSRRNTILLDDLKPFRVYCLQVEAQLVWIMKNILTPGLLSNTSCYETTADASTKLQQVILISVGIFSGLLVLSGACFSLVLKRRGLVKYWFLSPPSIPSQIEEYLRDPAQPVLEALDKDSSQNDDAWDSVSIISFPEKEPEDVLQTLSQSAGPVCQAPGTGH</sequence>
<keyword evidence="1" id="KW-0472">Membrane</keyword>
<dbReference type="Pfam" id="PF01108">
    <property type="entry name" value="Tissue_fac"/>
    <property type="match status" value="1"/>
</dbReference>
<dbReference type="InterPro" id="IPR050650">
    <property type="entry name" value="Type-II_Cytokine-TF_Rcpt"/>
</dbReference>
<keyword evidence="1" id="KW-1133">Transmembrane helix</keyword>
<dbReference type="GeneID" id="103585995"/>
<dbReference type="InterPro" id="IPR036116">
    <property type="entry name" value="FN3_sf"/>
</dbReference>
<dbReference type="Proteomes" id="UP000694923">
    <property type="component" value="Unplaced"/>
</dbReference>
<feature type="transmembrane region" description="Helical" evidence="1">
    <location>
        <begin position="228"/>
        <end position="251"/>
    </location>
</feature>
<keyword evidence="1" id="KW-0812">Transmembrane</keyword>
<dbReference type="PROSITE" id="PS50853">
    <property type="entry name" value="FN3"/>
    <property type="match status" value="1"/>
</dbReference>
<protein>
    <submittedName>
        <fullName evidence="4">Interferon gamma receptor 2</fullName>
    </submittedName>
</protein>
<dbReference type="SUPFAM" id="SSF49265">
    <property type="entry name" value="Fibronectin type III"/>
    <property type="match status" value="2"/>
</dbReference>
<proteinExistence type="predicted"/>
<organism evidence="3 4">
    <name type="scientific">Galeopterus variegatus</name>
    <name type="common">Malayan flying lemur</name>
    <name type="synonym">Cynocephalus variegatus</name>
    <dbReference type="NCBI Taxonomy" id="482537"/>
    <lineage>
        <taxon>Eukaryota</taxon>
        <taxon>Metazoa</taxon>
        <taxon>Chordata</taxon>
        <taxon>Craniata</taxon>
        <taxon>Vertebrata</taxon>
        <taxon>Euteleostomi</taxon>
        <taxon>Mammalia</taxon>
        <taxon>Eutheria</taxon>
        <taxon>Euarchontoglires</taxon>
        <taxon>Dermoptera</taxon>
        <taxon>Cynocephalidae</taxon>
        <taxon>Galeopterus</taxon>
    </lineage>
</organism>
<dbReference type="RefSeq" id="XP_008565340.1">
    <property type="nucleotide sequence ID" value="XM_008567118.1"/>
</dbReference>
<evidence type="ECO:0000259" key="2">
    <source>
        <dbReference type="PROSITE" id="PS50853"/>
    </source>
</evidence>
<dbReference type="SMART" id="SM00060">
    <property type="entry name" value="FN3"/>
    <property type="match status" value="2"/>
</dbReference>
<dbReference type="Pfam" id="PF09294">
    <property type="entry name" value="Interfer-bind"/>
    <property type="match status" value="1"/>
</dbReference>
<gene>
    <name evidence="4" type="primary">IFNGR2</name>
</gene>
<keyword evidence="4" id="KW-0675">Receptor</keyword>
<dbReference type="PANTHER" id="PTHR20859:SF46">
    <property type="entry name" value="INTERFERON GAMMA RECEPTOR 2"/>
    <property type="match status" value="1"/>
</dbReference>
<dbReference type="InterPro" id="IPR013783">
    <property type="entry name" value="Ig-like_fold"/>
</dbReference>
<keyword evidence="3" id="KW-1185">Reference proteome</keyword>
<accession>A0ABM0QAE9</accession>
<evidence type="ECO:0000313" key="4">
    <source>
        <dbReference type="RefSeq" id="XP_008565340.1"/>
    </source>
</evidence>
<evidence type="ECO:0000313" key="3">
    <source>
        <dbReference type="Proteomes" id="UP000694923"/>
    </source>
</evidence>
<dbReference type="Gene3D" id="2.60.40.10">
    <property type="entry name" value="Immunoglobulins"/>
    <property type="match status" value="2"/>
</dbReference>
<dbReference type="PANTHER" id="PTHR20859">
    <property type="entry name" value="INTERFERON/INTERLEUKIN RECEPTOR"/>
    <property type="match status" value="1"/>
</dbReference>
<name>A0ABM0QAE9_GALVR</name>
<feature type="domain" description="Fibronectin type-III" evidence="2">
    <location>
        <begin position="123"/>
        <end position="221"/>
    </location>
</feature>
<dbReference type="InterPro" id="IPR003961">
    <property type="entry name" value="FN3_dom"/>
</dbReference>
<reference evidence="4" key="1">
    <citation type="submission" date="2025-08" db="UniProtKB">
        <authorList>
            <consortium name="RefSeq"/>
        </authorList>
    </citation>
    <scope>IDENTIFICATION</scope>
</reference>